<evidence type="ECO:0008006" key="4">
    <source>
        <dbReference type="Google" id="ProtNLM"/>
    </source>
</evidence>
<protein>
    <recommendedName>
        <fullName evidence="4">Transcription factor domain-containing protein</fullName>
    </recommendedName>
</protein>
<proteinExistence type="predicted"/>
<feature type="compositionally biased region" description="Basic and acidic residues" evidence="1">
    <location>
        <begin position="237"/>
        <end position="260"/>
    </location>
</feature>
<keyword evidence="3" id="KW-1185">Reference proteome</keyword>
<feature type="region of interest" description="Disordered" evidence="1">
    <location>
        <begin position="357"/>
        <end position="399"/>
    </location>
</feature>
<accession>A0AAD4DLC2</accession>
<feature type="region of interest" description="Disordered" evidence="1">
    <location>
        <begin position="106"/>
        <end position="127"/>
    </location>
</feature>
<feature type="compositionally biased region" description="Basic and acidic residues" evidence="1">
    <location>
        <begin position="784"/>
        <end position="794"/>
    </location>
</feature>
<evidence type="ECO:0000256" key="1">
    <source>
        <dbReference type="SAM" id="MobiDB-lite"/>
    </source>
</evidence>
<evidence type="ECO:0000313" key="3">
    <source>
        <dbReference type="Proteomes" id="UP001194580"/>
    </source>
</evidence>
<gene>
    <name evidence="2" type="ORF">BGZ95_006628</name>
</gene>
<sequence length="912" mass="99035">MTVELHLMEPHTAHSLFLLNIVFMAACKHLGKSTYIKRAIQFRERARELQYHIDGRVRLSRIQGALLGSQVIYGVFTVVIGFAQLCGTYSDLPTRSNLRKVSDNNKIQSDDYDYNNNNNNNTDGDNETMTDIAEESRKLIAQKGVIPEAAYQQRLWSFWTIYARDSMSRLYFGWPHGIDALAITAELPTIKGSVGLGGRRKGLNGYGGRPGGGSSIGASGAGTGKRRGAAMKPVLPPERKMMKAADKAMQKQHKSERESYRVATTFSDDDDDDDDEDDDEGRGSDVDDDDESDLEQGDIHFQSTPSMSRPSDIDATMSPATGTGEKKGKWSFDGPLLPSVDGHEIAPSISGLSKTFLEKQSRGEDIHRRGSSAVSGGGGGGPGSSAGFGSSPGTGSHSSIDIKRHTERMKLLLDAEDDVTDGGTYSRILFLEEIKLWTIGRRAGLYLMGRSASSSVSPLGAMTGSYSTTSSINDMYGASTGSAAGLEVSDPFAKAINATAEASRCSERAWLEDKELQGLQAELMAWERALPPMFKFRQDVDAPDINHKVNGKLAVLSLFYYTITIMLQSSYLPIPQYLSSSSRSTAFKSPESISQEYDELFSRSQSVTSTNFSDDGITTSTQIKRESGDGYLSPNRFAYLRQQYQHQRNNSNGSMYGGSNSGITGGYFNTAHKICTQLSNVLYHHLELMLDSYPNWCSIQSKLNHSLVAALRVSCLNARLSSNSQAIRDEAKAGFKMGSNLFKRQALLPDPLTIRDWPAEEDVQVMLDLEEEFREMMTTQEEEERSRSHTRDQSEEAAAAAAAAAAVATAAAAEVGIRMVFDEDPGDRLLYIPQNPDDAASLAAIAAAAAASAAEGGGMGASDPNTAVAVPASGIGVQLLDAANNPLQYGMFRAEHVFGLGEGFQFDYNIDP</sequence>
<dbReference type="CDD" id="cd12148">
    <property type="entry name" value="fungal_TF_MHR"/>
    <property type="match status" value="1"/>
</dbReference>
<feature type="compositionally biased region" description="Gly residues" evidence="1">
    <location>
        <begin position="204"/>
        <end position="223"/>
    </location>
</feature>
<dbReference type="AlphaFoldDB" id="A0AAD4DLC2"/>
<dbReference type="Proteomes" id="UP001194580">
    <property type="component" value="Unassembled WGS sequence"/>
</dbReference>
<feature type="compositionally biased region" description="Gly residues" evidence="1">
    <location>
        <begin position="375"/>
        <end position="392"/>
    </location>
</feature>
<feature type="compositionally biased region" description="Acidic residues" evidence="1">
    <location>
        <begin position="267"/>
        <end position="296"/>
    </location>
</feature>
<organism evidence="2 3">
    <name type="scientific">Linnemannia exigua</name>
    <dbReference type="NCBI Taxonomy" id="604196"/>
    <lineage>
        <taxon>Eukaryota</taxon>
        <taxon>Fungi</taxon>
        <taxon>Fungi incertae sedis</taxon>
        <taxon>Mucoromycota</taxon>
        <taxon>Mortierellomycotina</taxon>
        <taxon>Mortierellomycetes</taxon>
        <taxon>Mortierellales</taxon>
        <taxon>Mortierellaceae</taxon>
        <taxon>Linnemannia</taxon>
    </lineage>
</organism>
<comment type="caution">
    <text evidence="2">The sequence shown here is derived from an EMBL/GenBank/DDBJ whole genome shotgun (WGS) entry which is preliminary data.</text>
</comment>
<feature type="region of interest" description="Disordered" evidence="1">
    <location>
        <begin position="777"/>
        <end position="798"/>
    </location>
</feature>
<dbReference type="EMBL" id="JAAAIL010000031">
    <property type="protein sequence ID" value="KAG0281136.1"/>
    <property type="molecule type" value="Genomic_DNA"/>
</dbReference>
<feature type="compositionally biased region" description="Low complexity" evidence="1">
    <location>
        <begin position="114"/>
        <end position="123"/>
    </location>
</feature>
<evidence type="ECO:0000313" key="2">
    <source>
        <dbReference type="EMBL" id="KAG0281136.1"/>
    </source>
</evidence>
<feature type="region of interest" description="Disordered" evidence="1">
    <location>
        <begin position="194"/>
        <end position="335"/>
    </location>
</feature>
<reference evidence="2" key="1">
    <citation type="journal article" date="2020" name="Fungal Divers.">
        <title>Resolving the Mortierellaceae phylogeny through synthesis of multi-gene phylogenetics and phylogenomics.</title>
        <authorList>
            <person name="Vandepol N."/>
            <person name="Liber J."/>
            <person name="Desiro A."/>
            <person name="Na H."/>
            <person name="Kennedy M."/>
            <person name="Barry K."/>
            <person name="Grigoriev I.V."/>
            <person name="Miller A.N."/>
            <person name="O'Donnell K."/>
            <person name="Stajich J.E."/>
            <person name="Bonito G."/>
        </authorList>
    </citation>
    <scope>NUCLEOTIDE SEQUENCE</scope>
    <source>
        <strain evidence="2">NRRL 28262</strain>
    </source>
</reference>
<name>A0AAD4DLC2_9FUNG</name>
<feature type="compositionally biased region" description="Basic and acidic residues" evidence="1">
    <location>
        <begin position="357"/>
        <end position="368"/>
    </location>
</feature>